<proteinExistence type="predicted"/>
<organism evidence="1 2">
    <name type="scientific">Thiocapsa roseopersicina</name>
    <dbReference type="NCBI Taxonomy" id="1058"/>
    <lineage>
        <taxon>Bacteria</taxon>
        <taxon>Pseudomonadati</taxon>
        <taxon>Pseudomonadota</taxon>
        <taxon>Gammaproteobacteria</taxon>
        <taxon>Chromatiales</taxon>
        <taxon>Chromatiaceae</taxon>
        <taxon>Thiocapsa</taxon>
    </lineage>
</organism>
<dbReference type="AlphaFoldDB" id="A0A1H3DRV6"/>
<dbReference type="EMBL" id="FNNZ01000057">
    <property type="protein sequence ID" value="SDX69145.1"/>
    <property type="molecule type" value="Genomic_DNA"/>
</dbReference>
<sequence>MTEPVNLMTGLTDQQTRAARLLAEGRAAVEVAQAVGVDESTISRWRRKAPFGALVQAFHAKANIEVMGRMTDLTNRALDVLDSLLTNSSNHSVRLRAAVAILSASGISRQIRGSMPNGSLDVTGVDSSVGDFASK</sequence>
<name>A0A1H3DRV6_THIRO</name>
<dbReference type="RefSeq" id="WP_093038603.1">
    <property type="nucleotide sequence ID" value="NZ_FNNZ01000057.1"/>
</dbReference>
<evidence type="ECO:0000313" key="1">
    <source>
        <dbReference type="EMBL" id="SDX69145.1"/>
    </source>
</evidence>
<accession>A0A1H3DRV6</accession>
<evidence type="ECO:0000313" key="2">
    <source>
        <dbReference type="Proteomes" id="UP000198816"/>
    </source>
</evidence>
<dbReference type="SUPFAM" id="SSF46894">
    <property type="entry name" value="C-terminal effector domain of the bipartite response regulators"/>
    <property type="match status" value="1"/>
</dbReference>
<reference evidence="2" key="1">
    <citation type="submission" date="2016-10" db="EMBL/GenBank/DDBJ databases">
        <authorList>
            <person name="Varghese N."/>
            <person name="Submissions S."/>
        </authorList>
    </citation>
    <scope>NUCLEOTIDE SEQUENCE [LARGE SCALE GENOMIC DNA]</scope>
    <source>
        <strain evidence="2">DSM 217</strain>
    </source>
</reference>
<dbReference type="Gene3D" id="1.10.10.60">
    <property type="entry name" value="Homeodomain-like"/>
    <property type="match status" value="1"/>
</dbReference>
<dbReference type="Proteomes" id="UP000198816">
    <property type="component" value="Unassembled WGS sequence"/>
</dbReference>
<gene>
    <name evidence="1" type="ORF">SAMN05421783_1572</name>
</gene>
<dbReference type="Pfam" id="PF13384">
    <property type="entry name" value="HTH_23"/>
    <property type="match status" value="1"/>
</dbReference>
<dbReference type="OrthoDB" id="8547822at2"/>
<keyword evidence="2" id="KW-1185">Reference proteome</keyword>
<dbReference type="GO" id="GO:0006355">
    <property type="term" value="P:regulation of DNA-templated transcription"/>
    <property type="evidence" value="ECO:0007669"/>
    <property type="project" value="InterPro"/>
</dbReference>
<protein>
    <submittedName>
        <fullName evidence="1">Transposase</fullName>
    </submittedName>
</protein>
<dbReference type="InterPro" id="IPR016032">
    <property type="entry name" value="Sig_transdc_resp-reg_C-effctor"/>
</dbReference>
<dbReference type="GO" id="GO:0003677">
    <property type="term" value="F:DNA binding"/>
    <property type="evidence" value="ECO:0007669"/>
    <property type="project" value="InterPro"/>
</dbReference>